<comment type="subcellular location">
    <subcellularLocation>
        <location evidence="3">Membrane</location>
        <topology evidence="3">Multi-pass membrane protein</topology>
    </subcellularLocation>
</comment>
<comment type="cofactor">
    <cofactor evidence="1">
        <name>heme</name>
        <dbReference type="ChEBI" id="CHEBI:30413"/>
    </cofactor>
</comment>
<dbReference type="NCBIfam" id="TIGR02968">
    <property type="entry name" value="succ_dehyd_anc"/>
    <property type="match status" value="1"/>
</dbReference>
<evidence type="ECO:0000256" key="5">
    <source>
        <dbReference type="ARBA" id="ARBA00019425"/>
    </source>
</evidence>
<evidence type="ECO:0000256" key="10">
    <source>
        <dbReference type="ARBA" id="ARBA00022723"/>
    </source>
</evidence>
<feature type="transmembrane region" description="Helical" evidence="15">
    <location>
        <begin position="99"/>
        <end position="124"/>
    </location>
</feature>
<evidence type="ECO:0000313" key="17">
    <source>
        <dbReference type="Proteomes" id="UP000680020"/>
    </source>
</evidence>
<gene>
    <name evidence="16" type="primary">sdhD</name>
    <name evidence="16" type="ORF">J7561_04725</name>
</gene>
<keyword evidence="11" id="KW-0249">Electron transport</keyword>
<evidence type="ECO:0000256" key="6">
    <source>
        <dbReference type="ARBA" id="ARBA00022448"/>
    </source>
</evidence>
<dbReference type="GO" id="GO:0046872">
    <property type="term" value="F:metal ion binding"/>
    <property type="evidence" value="ECO:0007669"/>
    <property type="project" value="UniProtKB-KW"/>
</dbReference>
<evidence type="ECO:0000256" key="11">
    <source>
        <dbReference type="ARBA" id="ARBA00022982"/>
    </source>
</evidence>
<keyword evidence="8" id="KW-0349">Heme</keyword>
<sequence length="128" mass="14571">MNYRTPLGRVKGLGSAHSGSKEWLLQKVSSVILAVLFVWFAFSMAFLLKSDIRDVIIWISKPLHTTLLLTFISVSIFHAAHGIQTIIEDYVHQTTKRVFYIYLVKTLLTLVWLVLVIAVLKVALNIFI</sequence>
<keyword evidence="6" id="KW-0813">Transport</keyword>
<dbReference type="SUPFAM" id="SSF81343">
    <property type="entry name" value="Fumarate reductase respiratory complex transmembrane subunits"/>
    <property type="match status" value="1"/>
</dbReference>
<dbReference type="GO" id="GO:0016020">
    <property type="term" value="C:membrane"/>
    <property type="evidence" value="ECO:0007669"/>
    <property type="project" value="UniProtKB-SubCell"/>
</dbReference>
<evidence type="ECO:0000256" key="4">
    <source>
        <dbReference type="ARBA" id="ARBA00005163"/>
    </source>
</evidence>
<keyword evidence="12 15" id="KW-1133">Transmembrane helix</keyword>
<dbReference type="GeneID" id="58263955"/>
<dbReference type="InterPro" id="IPR000701">
    <property type="entry name" value="SuccDH_FuR_B_TM-su"/>
</dbReference>
<organism evidence="16 17">
    <name type="scientific">Wohlfahrtiimonas chitiniclastica</name>
    <dbReference type="NCBI Taxonomy" id="400946"/>
    <lineage>
        <taxon>Bacteria</taxon>
        <taxon>Pseudomonadati</taxon>
        <taxon>Pseudomonadota</taxon>
        <taxon>Gammaproteobacteria</taxon>
        <taxon>Cardiobacteriales</taxon>
        <taxon>Ignatzschineriaceae</taxon>
        <taxon>Wohlfahrtiimonas</taxon>
    </lineage>
</organism>
<dbReference type="Pfam" id="PF01127">
    <property type="entry name" value="Sdh_cyt"/>
    <property type="match status" value="1"/>
</dbReference>
<dbReference type="GO" id="GO:0006099">
    <property type="term" value="P:tricarboxylic acid cycle"/>
    <property type="evidence" value="ECO:0007669"/>
    <property type="project" value="UniProtKB-UniPathway"/>
</dbReference>
<dbReference type="InterPro" id="IPR014312">
    <property type="entry name" value="Succ_DH_anchor"/>
</dbReference>
<evidence type="ECO:0000256" key="8">
    <source>
        <dbReference type="ARBA" id="ARBA00022617"/>
    </source>
</evidence>
<dbReference type="EMBL" id="JAGIBU010000003">
    <property type="protein sequence ID" value="MBS7824504.1"/>
    <property type="molecule type" value="Genomic_DNA"/>
</dbReference>
<comment type="caution">
    <text evidence="16">The sequence shown here is derived from an EMBL/GenBank/DDBJ whole genome shotgun (WGS) entry which is preliminary data.</text>
</comment>
<dbReference type="RefSeq" id="WP_008315867.1">
    <property type="nucleotide sequence ID" value="NZ_CP115969.1"/>
</dbReference>
<comment type="pathway">
    <text evidence="4">Carbohydrate metabolism; tricarboxylic acid cycle.</text>
</comment>
<proteinExistence type="predicted"/>
<evidence type="ECO:0000256" key="1">
    <source>
        <dbReference type="ARBA" id="ARBA00001971"/>
    </source>
</evidence>
<evidence type="ECO:0000256" key="13">
    <source>
        <dbReference type="ARBA" id="ARBA00023004"/>
    </source>
</evidence>
<dbReference type="GO" id="GO:0020037">
    <property type="term" value="F:heme binding"/>
    <property type="evidence" value="ECO:0007669"/>
    <property type="project" value="InterPro"/>
</dbReference>
<evidence type="ECO:0000313" key="16">
    <source>
        <dbReference type="EMBL" id="MBS7824504.1"/>
    </source>
</evidence>
<keyword evidence="13" id="KW-0408">Iron</keyword>
<name>A0A162VL27_9GAMM</name>
<accession>A0A162VL27</accession>
<comment type="function">
    <text evidence="2">Membrane-anchoring subunit of succinate dehydrogenase (SDH).</text>
</comment>
<dbReference type="Proteomes" id="UP000680020">
    <property type="component" value="Unassembled WGS sequence"/>
</dbReference>
<evidence type="ECO:0000256" key="14">
    <source>
        <dbReference type="ARBA" id="ARBA00023136"/>
    </source>
</evidence>
<evidence type="ECO:0000256" key="7">
    <source>
        <dbReference type="ARBA" id="ARBA00022532"/>
    </source>
</evidence>
<reference evidence="16" key="1">
    <citation type="submission" date="2021-03" db="EMBL/GenBank/DDBJ databases">
        <title>Identification and antibiotic profiling of Wohlfahrtiimonas chitiniclastica, an underestimated human pathogen.</title>
        <authorList>
            <person name="Kopf A."/>
            <person name="Bunk B."/>
            <person name="Coldewey S."/>
            <person name="Gunzer F."/>
            <person name="Riedel T."/>
            <person name="Schroettner P."/>
        </authorList>
    </citation>
    <scope>NUCLEOTIDE SEQUENCE</scope>
    <source>
        <strain evidence="16">DSM 100917</strain>
    </source>
</reference>
<keyword evidence="9 15" id="KW-0812">Transmembrane</keyword>
<keyword evidence="14 15" id="KW-0472">Membrane</keyword>
<dbReference type="InterPro" id="IPR034804">
    <property type="entry name" value="SQR/QFR_C/D"/>
</dbReference>
<evidence type="ECO:0000256" key="3">
    <source>
        <dbReference type="ARBA" id="ARBA00004141"/>
    </source>
</evidence>
<dbReference type="Gene3D" id="1.20.1300.10">
    <property type="entry name" value="Fumarate reductase/succinate dehydrogenase, transmembrane subunit"/>
    <property type="match status" value="1"/>
</dbReference>
<evidence type="ECO:0000256" key="15">
    <source>
        <dbReference type="SAM" id="Phobius"/>
    </source>
</evidence>
<protein>
    <recommendedName>
        <fullName evidence="5">Succinate dehydrogenase hydrophobic membrane anchor subunit</fullName>
    </recommendedName>
</protein>
<evidence type="ECO:0000256" key="12">
    <source>
        <dbReference type="ARBA" id="ARBA00022989"/>
    </source>
</evidence>
<feature type="transmembrane region" description="Helical" evidence="15">
    <location>
        <begin position="28"/>
        <end position="48"/>
    </location>
</feature>
<evidence type="ECO:0000256" key="2">
    <source>
        <dbReference type="ARBA" id="ARBA00004050"/>
    </source>
</evidence>
<evidence type="ECO:0000256" key="9">
    <source>
        <dbReference type="ARBA" id="ARBA00022692"/>
    </source>
</evidence>
<dbReference type="AlphaFoldDB" id="A0A162VL27"/>
<keyword evidence="10" id="KW-0479">Metal-binding</keyword>
<keyword evidence="7" id="KW-0816">Tricarboxylic acid cycle</keyword>